<dbReference type="EMBL" id="CM042009">
    <property type="protein sequence ID" value="KAI3788127.1"/>
    <property type="molecule type" value="Genomic_DNA"/>
</dbReference>
<name>A0ACB9GZI6_CICIN</name>
<reference evidence="2" key="1">
    <citation type="journal article" date="2022" name="Mol. Ecol. Resour.">
        <title>The genomes of chicory, endive, great burdock and yacon provide insights into Asteraceae palaeo-polyploidization history and plant inulin production.</title>
        <authorList>
            <person name="Fan W."/>
            <person name="Wang S."/>
            <person name="Wang H."/>
            <person name="Wang A."/>
            <person name="Jiang F."/>
            <person name="Liu H."/>
            <person name="Zhao H."/>
            <person name="Xu D."/>
            <person name="Zhang Y."/>
        </authorList>
    </citation>
    <scope>NUCLEOTIDE SEQUENCE [LARGE SCALE GENOMIC DNA]</scope>
    <source>
        <strain evidence="2">cv. Punajuju</strain>
    </source>
</reference>
<comment type="caution">
    <text evidence="1">The sequence shown here is derived from an EMBL/GenBank/DDBJ whole genome shotgun (WGS) entry which is preliminary data.</text>
</comment>
<proteinExistence type="predicted"/>
<evidence type="ECO:0000313" key="2">
    <source>
        <dbReference type="Proteomes" id="UP001055811"/>
    </source>
</evidence>
<gene>
    <name evidence="1" type="ORF">L2E82_00808</name>
</gene>
<organism evidence="1 2">
    <name type="scientific">Cichorium intybus</name>
    <name type="common">Chicory</name>
    <dbReference type="NCBI Taxonomy" id="13427"/>
    <lineage>
        <taxon>Eukaryota</taxon>
        <taxon>Viridiplantae</taxon>
        <taxon>Streptophyta</taxon>
        <taxon>Embryophyta</taxon>
        <taxon>Tracheophyta</taxon>
        <taxon>Spermatophyta</taxon>
        <taxon>Magnoliopsida</taxon>
        <taxon>eudicotyledons</taxon>
        <taxon>Gunneridae</taxon>
        <taxon>Pentapetalae</taxon>
        <taxon>asterids</taxon>
        <taxon>campanulids</taxon>
        <taxon>Asterales</taxon>
        <taxon>Asteraceae</taxon>
        <taxon>Cichorioideae</taxon>
        <taxon>Cichorieae</taxon>
        <taxon>Cichoriinae</taxon>
        <taxon>Cichorium</taxon>
    </lineage>
</organism>
<dbReference type="Proteomes" id="UP001055811">
    <property type="component" value="Linkage Group LG01"/>
</dbReference>
<protein>
    <submittedName>
        <fullName evidence="1">Uncharacterized protein</fullName>
    </submittedName>
</protein>
<evidence type="ECO:0000313" key="1">
    <source>
        <dbReference type="EMBL" id="KAI3788127.1"/>
    </source>
</evidence>
<keyword evidence="2" id="KW-1185">Reference proteome</keyword>
<reference evidence="1 2" key="2">
    <citation type="journal article" date="2022" name="Mol. Ecol. Resour.">
        <title>The genomes of chicory, endive, great burdock and yacon provide insights into Asteraceae paleo-polyploidization history and plant inulin production.</title>
        <authorList>
            <person name="Fan W."/>
            <person name="Wang S."/>
            <person name="Wang H."/>
            <person name="Wang A."/>
            <person name="Jiang F."/>
            <person name="Liu H."/>
            <person name="Zhao H."/>
            <person name="Xu D."/>
            <person name="Zhang Y."/>
        </authorList>
    </citation>
    <scope>NUCLEOTIDE SEQUENCE [LARGE SCALE GENOMIC DNA]</scope>
    <source>
        <strain evidence="2">cv. Punajuju</strain>
        <tissue evidence="1">Leaves</tissue>
    </source>
</reference>
<sequence>MTMLQSIGSPPPTPTPPKITISPLYLSAELHASFSLSLSLSNPNCPFSSFQLLPTIRRLISLHVSITIIFLHHRLSLLPHEIDFYKISFLGFSTHTYTLSKFLPKTRYRRKFFSSTSELPLCGFSTIKGFVMN</sequence>
<accession>A0ACB9GZI6</accession>